<gene>
    <name evidence="2" type="ORF">B0T25DRAFT_106841</name>
</gene>
<feature type="region of interest" description="Disordered" evidence="1">
    <location>
        <begin position="344"/>
        <end position="368"/>
    </location>
</feature>
<feature type="region of interest" description="Disordered" evidence="1">
    <location>
        <begin position="101"/>
        <end position="159"/>
    </location>
</feature>
<proteinExistence type="predicted"/>
<accession>A0AAJ0HR79</accession>
<feature type="compositionally biased region" description="Low complexity" evidence="1">
    <location>
        <begin position="349"/>
        <end position="362"/>
    </location>
</feature>
<feature type="region of interest" description="Disordered" evidence="1">
    <location>
        <begin position="61"/>
        <end position="81"/>
    </location>
</feature>
<dbReference type="AlphaFoldDB" id="A0AAJ0HR79"/>
<organism evidence="2 3">
    <name type="scientific">Lasiosphaeria hispida</name>
    <dbReference type="NCBI Taxonomy" id="260671"/>
    <lineage>
        <taxon>Eukaryota</taxon>
        <taxon>Fungi</taxon>
        <taxon>Dikarya</taxon>
        <taxon>Ascomycota</taxon>
        <taxon>Pezizomycotina</taxon>
        <taxon>Sordariomycetes</taxon>
        <taxon>Sordariomycetidae</taxon>
        <taxon>Sordariales</taxon>
        <taxon>Lasiosphaeriaceae</taxon>
        <taxon>Lasiosphaeria</taxon>
    </lineage>
</organism>
<evidence type="ECO:0000313" key="3">
    <source>
        <dbReference type="Proteomes" id="UP001275084"/>
    </source>
</evidence>
<dbReference type="Proteomes" id="UP001275084">
    <property type="component" value="Unassembled WGS sequence"/>
</dbReference>
<keyword evidence="3" id="KW-1185">Reference proteome</keyword>
<dbReference type="EMBL" id="JAUIQD010000002">
    <property type="protein sequence ID" value="KAK3359698.1"/>
    <property type="molecule type" value="Genomic_DNA"/>
</dbReference>
<evidence type="ECO:0000256" key="1">
    <source>
        <dbReference type="SAM" id="MobiDB-lite"/>
    </source>
</evidence>
<sequence length="368" mass="42144">MSYLDREYATLGDLVRADRQASLEAGYLSVETIRMLEDEFDDPEEFAQPCLTAARDVLRSETRAARSKQATDSKNVDEEKVLGRVDAPTRREVWFARARARIPSSPEEEEDKVEYEKDTMDTDDDGEDEENAFAEDTDDDGEDVVGEMPPPTPLSKGKKWSILDSDYRAEERDASEVGEPKGKRVRWEMDTRQPKVITPRSNGYPDPWDSYKHRELLSGLVEEIRRNGTLRWPVALEAIREIGKSEKVPDNILKIARYNPERHKTEEALLGKYWTDYKAFRAKLATGDMYTREQLDSHLKGWWRVQKMLAVREGVAPAHWARWRWDEQLNMRFPRQEWAASNARGGMAGTVPPRRTGGVVPVAGLGDA</sequence>
<reference evidence="2" key="1">
    <citation type="journal article" date="2023" name="Mol. Phylogenet. Evol.">
        <title>Genome-scale phylogeny and comparative genomics of the fungal order Sordariales.</title>
        <authorList>
            <person name="Hensen N."/>
            <person name="Bonometti L."/>
            <person name="Westerberg I."/>
            <person name="Brannstrom I.O."/>
            <person name="Guillou S."/>
            <person name="Cros-Aarteil S."/>
            <person name="Calhoun S."/>
            <person name="Haridas S."/>
            <person name="Kuo A."/>
            <person name="Mondo S."/>
            <person name="Pangilinan J."/>
            <person name="Riley R."/>
            <person name="LaButti K."/>
            <person name="Andreopoulos B."/>
            <person name="Lipzen A."/>
            <person name="Chen C."/>
            <person name="Yan M."/>
            <person name="Daum C."/>
            <person name="Ng V."/>
            <person name="Clum A."/>
            <person name="Steindorff A."/>
            <person name="Ohm R.A."/>
            <person name="Martin F."/>
            <person name="Silar P."/>
            <person name="Natvig D.O."/>
            <person name="Lalanne C."/>
            <person name="Gautier V."/>
            <person name="Ament-Velasquez S.L."/>
            <person name="Kruys A."/>
            <person name="Hutchinson M.I."/>
            <person name="Powell A.J."/>
            <person name="Barry K."/>
            <person name="Miller A.N."/>
            <person name="Grigoriev I.V."/>
            <person name="Debuchy R."/>
            <person name="Gladieux P."/>
            <person name="Hiltunen Thoren M."/>
            <person name="Johannesson H."/>
        </authorList>
    </citation>
    <scope>NUCLEOTIDE SEQUENCE</scope>
    <source>
        <strain evidence="2">CBS 955.72</strain>
    </source>
</reference>
<name>A0AAJ0HR79_9PEZI</name>
<reference evidence="2" key="2">
    <citation type="submission" date="2023-06" db="EMBL/GenBank/DDBJ databases">
        <authorList>
            <consortium name="Lawrence Berkeley National Laboratory"/>
            <person name="Haridas S."/>
            <person name="Hensen N."/>
            <person name="Bonometti L."/>
            <person name="Westerberg I."/>
            <person name="Brannstrom I.O."/>
            <person name="Guillou S."/>
            <person name="Cros-Aarteil S."/>
            <person name="Calhoun S."/>
            <person name="Kuo A."/>
            <person name="Mondo S."/>
            <person name="Pangilinan J."/>
            <person name="Riley R."/>
            <person name="Labutti K."/>
            <person name="Andreopoulos B."/>
            <person name="Lipzen A."/>
            <person name="Chen C."/>
            <person name="Yanf M."/>
            <person name="Daum C."/>
            <person name="Ng V."/>
            <person name="Clum A."/>
            <person name="Steindorff A."/>
            <person name="Ohm R."/>
            <person name="Martin F."/>
            <person name="Silar P."/>
            <person name="Natvig D."/>
            <person name="Lalanne C."/>
            <person name="Gautier V."/>
            <person name="Ament-Velasquez S.L."/>
            <person name="Kruys A."/>
            <person name="Hutchinson M.I."/>
            <person name="Powell A.J."/>
            <person name="Barry K."/>
            <person name="Miller A.N."/>
            <person name="Grigoriev I.V."/>
            <person name="Debuchy R."/>
            <person name="Gladieux P."/>
            <person name="Thoren M.H."/>
            <person name="Johannesson H."/>
        </authorList>
    </citation>
    <scope>NUCLEOTIDE SEQUENCE</scope>
    <source>
        <strain evidence="2">CBS 955.72</strain>
    </source>
</reference>
<protein>
    <submittedName>
        <fullName evidence="2">Uncharacterized protein</fullName>
    </submittedName>
</protein>
<feature type="compositionally biased region" description="Acidic residues" evidence="1">
    <location>
        <begin position="121"/>
        <end position="145"/>
    </location>
</feature>
<comment type="caution">
    <text evidence="2">The sequence shown here is derived from an EMBL/GenBank/DDBJ whole genome shotgun (WGS) entry which is preliminary data.</text>
</comment>
<evidence type="ECO:0000313" key="2">
    <source>
        <dbReference type="EMBL" id="KAK3359698.1"/>
    </source>
</evidence>